<dbReference type="SUPFAM" id="SSF48264">
    <property type="entry name" value="Cytochrome P450"/>
    <property type="match status" value="1"/>
</dbReference>
<dbReference type="PANTHER" id="PTHR46696:SF4">
    <property type="entry name" value="BIOTIN BIOSYNTHESIS CYTOCHROME P450"/>
    <property type="match status" value="1"/>
</dbReference>
<accession>A0A0S4QK93</accession>
<sequence length="409" mass="45837">MSLDQIDVYDPGRYVQGLPHDEFRILRAQAPVFHHRDPEREAGFWAVTRHADVVHISRSPDQFSSNRETCLLPELTPEALAEQQLMMVNQDPPEHTRLRSLVNRGFTPRMIGRLTEKIRTSCEKIVDRAIEAGEGDFVKICAAELPLVVIAELIGVPHEDRHRLFNWSNRMLASDDPELSADAADQQAAAMEAYAYANELGAARRGCPADDILTKLVTADENGHELSEMEFDLFFILLMVAGNETTRNAISGGMQALLDHPEQWEKLRAGRSDPAVLTRAADEIVRWVSPVMGFRRTTTTDVVLGGQPIAAGEKVVMYYSSANYDESVFADPYRFDIGRDPNPHVGFGGGGPHFCLGKHLAMREIELMLETLVTRLDRVEPIAPARRLRSNFINGVKEMPVRFVPERAE</sequence>
<dbReference type="EMBL" id="FAOZ01000006">
    <property type="protein sequence ID" value="CUU56017.1"/>
    <property type="molecule type" value="Genomic_DNA"/>
</dbReference>
<evidence type="ECO:0000256" key="3">
    <source>
        <dbReference type="ARBA" id="ARBA00022723"/>
    </source>
</evidence>
<dbReference type="InterPro" id="IPR001128">
    <property type="entry name" value="Cyt_P450"/>
</dbReference>
<keyword evidence="3" id="KW-0479">Metal-binding</keyword>
<dbReference type="PRINTS" id="PR00359">
    <property type="entry name" value="BP450"/>
</dbReference>
<protein>
    <submittedName>
        <fullName evidence="7">Cholest-4-en-3-one 26-monooxygenase</fullName>
    </submittedName>
</protein>
<keyword evidence="8" id="KW-1185">Reference proteome</keyword>
<keyword evidence="6 7" id="KW-0503">Monooxygenase</keyword>
<evidence type="ECO:0000256" key="1">
    <source>
        <dbReference type="ARBA" id="ARBA00010617"/>
    </source>
</evidence>
<dbReference type="GO" id="GO:0006707">
    <property type="term" value="P:cholesterol catabolic process"/>
    <property type="evidence" value="ECO:0007669"/>
    <property type="project" value="TreeGrafter"/>
</dbReference>
<evidence type="ECO:0000256" key="2">
    <source>
        <dbReference type="ARBA" id="ARBA00022617"/>
    </source>
</evidence>
<gene>
    <name evidence="7" type="ORF">Ga0074812_106272</name>
</gene>
<dbReference type="GO" id="GO:0008395">
    <property type="term" value="F:steroid hydroxylase activity"/>
    <property type="evidence" value="ECO:0007669"/>
    <property type="project" value="TreeGrafter"/>
</dbReference>
<dbReference type="GO" id="GO:0036199">
    <property type="term" value="F:cholest-4-en-3-one 26-monooxygenase activity"/>
    <property type="evidence" value="ECO:0007669"/>
    <property type="project" value="TreeGrafter"/>
</dbReference>
<dbReference type="InterPro" id="IPR002397">
    <property type="entry name" value="Cyt_P450_B"/>
</dbReference>
<evidence type="ECO:0000313" key="7">
    <source>
        <dbReference type="EMBL" id="CUU56017.1"/>
    </source>
</evidence>
<evidence type="ECO:0000256" key="4">
    <source>
        <dbReference type="ARBA" id="ARBA00023002"/>
    </source>
</evidence>
<dbReference type="GO" id="GO:0005506">
    <property type="term" value="F:iron ion binding"/>
    <property type="evidence" value="ECO:0007669"/>
    <property type="project" value="InterPro"/>
</dbReference>
<reference evidence="8" key="1">
    <citation type="submission" date="2015-11" db="EMBL/GenBank/DDBJ databases">
        <authorList>
            <person name="Varghese N."/>
        </authorList>
    </citation>
    <scope>NUCLEOTIDE SEQUENCE [LARGE SCALE GENOMIC DNA]</scope>
    <source>
        <strain evidence="8">DSM 45899</strain>
    </source>
</reference>
<dbReference type="Pfam" id="PF00067">
    <property type="entry name" value="p450"/>
    <property type="match status" value="1"/>
</dbReference>
<dbReference type="GO" id="GO:0020037">
    <property type="term" value="F:heme binding"/>
    <property type="evidence" value="ECO:0007669"/>
    <property type="project" value="InterPro"/>
</dbReference>
<keyword evidence="4" id="KW-0560">Oxidoreductase</keyword>
<dbReference type="CDD" id="cd11033">
    <property type="entry name" value="CYP142-like"/>
    <property type="match status" value="1"/>
</dbReference>
<dbReference type="InterPro" id="IPR036396">
    <property type="entry name" value="Cyt_P450_sf"/>
</dbReference>
<dbReference type="FunFam" id="1.10.630.10:FF:000018">
    <property type="entry name" value="Cytochrome P450 monooxygenase"/>
    <property type="match status" value="1"/>
</dbReference>
<comment type="similarity">
    <text evidence="1">Belongs to the cytochrome P450 family.</text>
</comment>
<dbReference type="PANTHER" id="PTHR46696">
    <property type="entry name" value="P450, PUTATIVE (EUROFUNG)-RELATED"/>
    <property type="match status" value="1"/>
</dbReference>
<name>A0A0S4QK93_9ACTN</name>
<dbReference type="Proteomes" id="UP000198802">
    <property type="component" value="Unassembled WGS sequence"/>
</dbReference>
<keyword evidence="2" id="KW-0349">Heme</keyword>
<evidence type="ECO:0000313" key="8">
    <source>
        <dbReference type="Proteomes" id="UP000198802"/>
    </source>
</evidence>
<evidence type="ECO:0000256" key="5">
    <source>
        <dbReference type="ARBA" id="ARBA00023004"/>
    </source>
</evidence>
<dbReference type="RefSeq" id="WP_091275795.1">
    <property type="nucleotide sequence ID" value="NZ_FAOZ01000006.1"/>
</dbReference>
<organism evidence="7 8">
    <name type="scientific">Parafrankia irregularis</name>
    <dbReference type="NCBI Taxonomy" id="795642"/>
    <lineage>
        <taxon>Bacteria</taxon>
        <taxon>Bacillati</taxon>
        <taxon>Actinomycetota</taxon>
        <taxon>Actinomycetes</taxon>
        <taxon>Frankiales</taxon>
        <taxon>Frankiaceae</taxon>
        <taxon>Parafrankia</taxon>
    </lineage>
</organism>
<evidence type="ECO:0000256" key="6">
    <source>
        <dbReference type="ARBA" id="ARBA00023033"/>
    </source>
</evidence>
<dbReference type="Gene3D" id="1.10.630.10">
    <property type="entry name" value="Cytochrome P450"/>
    <property type="match status" value="1"/>
</dbReference>
<keyword evidence="5" id="KW-0408">Iron</keyword>
<dbReference type="AlphaFoldDB" id="A0A0S4QK93"/>
<proteinExistence type="inferred from homology"/>